<dbReference type="EMBL" id="LAZR01046570">
    <property type="protein sequence ID" value="KKK96229.1"/>
    <property type="molecule type" value="Genomic_DNA"/>
</dbReference>
<comment type="caution">
    <text evidence="2">The sequence shown here is derived from an EMBL/GenBank/DDBJ whole genome shotgun (WGS) entry which is preliminary data.</text>
</comment>
<feature type="region of interest" description="Disordered" evidence="1">
    <location>
        <begin position="43"/>
        <end position="64"/>
    </location>
</feature>
<dbReference type="AlphaFoldDB" id="A0A0F9C104"/>
<gene>
    <name evidence="2" type="ORF">LCGC14_2664830</name>
</gene>
<evidence type="ECO:0000256" key="1">
    <source>
        <dbReference type="SAM" id="MobiDB-lite"/>
    </source>
</evidence>
<feature type="non-terminal residue" evidence="2">
    <location>
        <position position="64"/>
    </location>
</feature>
<reference evidence="2" key="1">
    <citation type="journal article" date="2015" name="Nature">
        <title>Complex archaea that bridge the gap between prokaryotes and eukaryotes.</title>
        <authorList>
            <person name="Spang A."/>
            <person name="Saw J.H."/>
            <person name="Jorgensen S.L."/>
            <person name="Zaremba-Niedzwiedzka K."/>
            <person name="Martijn J."/>
            <person name="Lind A.E."/>
            <person name="van Eijk R."/>
            <person name="Schleper C."/>
            <person name="Guy L."/>
            <person name="Ettema T.J."/>
        </authorList>
    </citation>
    <scope>NUCLEOTIDE SEQUENCE</scope>
</reference>
<name>A0A0F9C104_9ZZZZ</name>
<organism evidence="2">
    <name type="scientific">marine sediment metagenome</name>
    <dbReference type="NCBI Taxonomy" id="412755"/>
    <lineage>
        <taxon>unclassified sequences</taxon>
        <taxon>metagenomes</taxon>
        <taxon>ecological metagenomes</taxon>
    </lineage>
</organism>
<proteinExistence type="predicted"/>
<feature type="compositionally biased region" description="Basic and acidic residues" evidence="1">
    <location>
        <begin position="49"/>
        <end position="64"/>
    </location>
</feature>
<sequence length="64" mass="7419">MINEIFISKWTSPVVPIPCMSPAQLDNELERIYSRMTSKYRQTSLGPKIDPDREFDRGFEAALE</sequence>
<accession>A0A0F9C104</accession>
<protein>
    <submittedName>
        <fullName evidence="2">Uncharacterized protein</fullName>
    </submittedName>
</protein>
<evidence type="ECO:0000313" key="2">
    <source>
        <dbReference type="EMBL" id="KKK96229.1"/>
    </source>
</evidence>